<sequence>MHTLRASLPRSSFHGGSPGSRLVVVGVKGREAQERARLPRGRSSGRQLSPWPRVRPRRSHTLNSGSRQRNKAIVATTATMPLSRRPRAGVLPALAEYVKVNTFQVALFHVHLEGSLRSTLQRRRASLNGRSCANAPSVDVRGYHETETALTTGLAPFSATQRQFGHGPQVEYATTAGCQLRAREATAGPQQRRRGLGALGIGLKALSDTVHDKKVFHDQSEEHNLAPRFDTGTNETSMTLFRGVQGRAVPRWLDVPIHYGLAASLSNGTTTESGSFSCSWGGLGTRQSPKLYRTARHERGPAVGHLAVHTVLHDACLL</sequence>
<feature type="compositionally biased region" description="Basic and acidic residues" evidence="1">
    <location>
        <begin position="28"/>
        <end position="37"/>
    </location>
</feature>
<gene>
    <name evidence="2" type="ORF">Purlil1_6634</name>
</gene>
<comment type="caution">
    <text evidence="2">The sequence shown here is derived from an EMBL/GenBank/DDBJ whole genome shotgun (WGS) entry which is preliminary data.</text>
</comment>
<protein>
    <submittedName>
        <fullName evidence="2">Uncharacterized protein</fullName>
    </submittedName>
</protein>
<dbReference type="Proteomes" id="UP001287286">
    <property type="component" value="Unassembled WGS sequence"/>
</dbReference>
<evidence type="ECO:0000313" key="3">
    <source>
        <dbReference type="Proteomes" id="UP001287286"/>
    </source>
</evidence>
<keyword evidence="3" id="KW-1185">Reference proteome</keyword>
<evidence type="ECO:0000256" key="1">
    <source>
        <dbReference type="SAM" id="MobiDB-lite"/>
    </source>
</evidence>
<organism evidence="2 3">
    <name type="scientific">Purpureocillium lilacinum</name>
    <name type="common">Paecilomyces lilacinus</name>
    <dbReference type="NCBI Taxonomy" id="33203"/>
    <lineage>
        <taxon>Eukaryota</taxon>
        <taxon>Fungi</taxon>
        <taxon>Dikarya</taxon>
        <taxon>Ascomycota</taxon>
        <taxon>Pezizomycotina</taxon>
        <taxon>Sordariomycetes</taxon>
        <taxon>Hypocreomycetidae</taxon>
        <taxon>Hypocreales</taxon>
        <taxon>Ophiocordycipitaceae</taxon>
        <taxon>Purpureocillium</taxon>
    </lineage>
</organism>
<accession>A0ABR0BYQ3</accession>
<feature type="region of interest" description="Disordered" evidence="1">
    <location>
        <begin position="1"/>
        <end position="69"/>
    </location>
</feature>
<proteinExistence type="predicted"/>
<reference evidence="2 3" key="1">
    <citation type="journal article" date="2024" name="Microbiol. Resour. Announc.">
        <title>Genome annotations for the ascomycete fungi Trichoderma harzianum, Trichoderma aggressivum, and Purpureocillium lilacinum.</title>
        <authorList>
            <person name="Beijen E.P.W."/>
            <person name="Ohm R.A."/>
        </authorList>
    </citation>
    <scope>NUCLEOTIDE SEQUENCE [LARGE SCALE GENOMIC DNA]</scope>
    <source>
        <strain evidence="2 3">CBS 150709</strain>
    </source>
</reference>
<evidence type="ECO:0000313" key="2">
    <source>
        <dbReference type="EMBL" id="KAK4089201.1"/>
    </source>
</evidence>
<dbReference type="EMBL" id="JAWRVI010000021">
    <property type="protein sequence ID" value="KAK4089201.1"/>
    <property type="molecule type" value="Genomic_DNA"/>
</dbReference>
<name>A0ABR0BYQ3_PURLI</name>